<feature type="compositionally biased region" description="Polar residues" evidence="5">
    <location>
        <begin position="59"/>
        <end position="68"/>
    </location>
</feature>
<dbReference type="EMBL" id="OIVN01002424">
    <property type="protein sequence ID" value="SPD03516.1"/>
    <property type="molecule type" value="Genomic_DNA"/>
</dbReference>
<dbReference type="Pfam" id="PF02791">
    <property type="entry name" value="DDT"/>
    <property type="match status" value="1"/>
</dbReference>
<keyword evidence="3" id="KW-0539">Nucleus</keyword>
<dbReference type="PANTHER" id="PTHR36968:SF5">
    <property type="entry name" value="HOMEOBOX-DDT DOMAIN PROTEIN RLT2"/>
    <property type="match status" value="1"/>
</dbReference>
<sequence>MRSSSKVPSCPHKKGWRRGAGRALHEYQFLPEQPTVRTDAYERVAPSYHYGSPADGPNARTSSLTSGRSFMHGNEHVPSGYGFQGQITGLNLLPQQGRQGHLLPSVSGEYDTVPRKNAFPNIAMDAHFGAHPITQLENPFMSSDRRVTHEEDVPRMERKRKLQSEEARIAREVEAHEKRIRKELEKQDILRRKREEQMKKEMEKHDRERRKEEERLLREKQREEERYQREQRRELERREKFLQKESLRAEKLRQKEELRREKEAARLKAANERAIARRIAKESTELIEDERLELMEIAASSKGLPSILSLDYETLQNLELYRDMLTVFPPKSMHLKRPFTIQPWTDSEENIGNLLMVWRFLITFADVLGLWPFTLDEFIQAFHDYDPRLLGEIHIALLRSIIKDIEDVARTPSSGLGTNQYSAANPGGGHPQIVEGAYAWGFDIRNWQCHLNPLTWPEILRQFALSAGFGPQLKRRNIEQTYLRDDNEALGKEFPASALRGNDGEDVISNLRNGAAVENAVAIMQERGFSNPRRSRHRLTPGTVKFAAFHVLSLEGSKGLTILEVAEKIQKSGLRDLTTSKTPEASIAAALSRDSKLFERTAPSTYCVRPAYRKDPTDSEAILSAARERIQIFKSGIVDGEDADDAERDGEDAEDAERDGEDAEDAERDGDSESDVGDDPEVDDLGTEINPNKEDQNSKEATKLSAKTPLGNGKGSNDVVETPQVSLGNIDVGLSSMQSGGNEDKNTGSFVAQSNDVSGIGNTVVIVNQEDTDIDESNPGEPWVQGLMEGEYSDLSVEERLSALITLIGIAIEGNSIRVVLEERLEAANSLKKQIWAEAQLDKRRMKEEFVLRTHYSSLAGNKTEPNLTISLAEDRQSPFPTSNDKNNEMFVAPAVQQEQLNDIQNDQNYLNSLPSEENLQIQDYSAGPDNLPYQQAGYVAERSRSQLKSYIGHKAEEMYVYRSLPLGQDRRRNRYWRFITSASRNDPGCGRIFVELQDVCWKIIDSEEGFDALSSSLDVRGVRESHLHTMLQKIEMSFKESVRRNICSAKMGRHSGDSVKTEAIEMTPGPDYSIGTDSPRSSVCAADSDMSETSTSFAIELGRNESEKNHALKRYQDFEKWMWKDCFNSSVICAMKYGKKRGIQLLGTCDYCHDVYYFEDNHCPSCHKTYSENNLNFSVHVSLCEEKPKVDPQYTLHGSLSSPLRIRLLKVQLSLIEVSIPLEALQPLWTNSYRKSWGMKLHSSSSAEDLLQVLTLLEGAIKRDYLSSNFESTTELLDSSNPSGCATNYSFGPEAVLVLPWVPHTTAAVALRLIDFDASISYMLQQKVDSQKDKGPWVILPHKWGNQSQDMILWAMPWRCNLGTLSKSVMVLTQFVPFTMGVPGRGFQKLPSKYAIVKNSKDDDSGHTRYQAEHLKEEKWVDSGSGLTSSGRGRGGRGRGRGRIRGGTSQRRVISKRTASTKSDGLGQALGWRGRPRGRGGRRRGRRSIRSRQRPAKVVVVGRDTENPKDIILEKSPSGLVREEWNGDESMQLQGEDAGTTSSLERSDYDYENGLATGDEYDDDMVMDDYAAGYHGRCREEEEEEEEDDDDDDVDDNEDGDAEEEQGDLDIEEYINGDSDEEENSGGDREQNLDQDQGTYTSSDYSE</sequence>
<gene>
    <name evidence="8" type="ORF">FSB_LOCUS31398</name>
</gene>
<dbReference type="PROSITE" id="PS51913">
    <property type="entry name" value="HTH_HARE"/>
    <property type="match status" value="1"/>
</dbReference>
<dbReference type="GO" id="GO:0005634">
    <property type="term" value="C:nucleus"/>
    <property type="evidence" value="ECO:0007669"/>
    <property type="project" value="UniProtKB-SubCell"/>
</dbReference>
<feature type="compositionally biased region" description="Polar residues" evidence="5">
    <location>
        <begin position="1530"/>
        <end position="1545"/>
    </location>
</feature>
<dbReference type="PANTHER" id="PTHR36968">
    <property type="entry name" value="HOMEOBOX-DDT DOMAIN PROTEIN RLT2"/>
    <property type="match status" value="1"/>
</dbReference>
<evidence type="ECO:0000259" key="6">
    <source>
        <dbReference type="PROSITE" id="PS50827"/>
    </source>
</evidence>
<keyword evidence="4" id="KW-0175">Coiled coil</keyword>
<keyword evidence="2" id="KW-0804">Transcription</keyword>
<name>A0A2N9GM51_FAGSY</name>
<dbReference type="InterPro" id="IPR028941">
    <property type="entry name" value="WHIM2_dom"/>
</dbReference>
<reference evidence="8" key="1">
    <citation type="submission" date="2018-02" db="EMBL/GenBank/DDBJ databases">
        <authorList>
            <person name="Cohen D.B."/>
            <person name="Kent A.D."/>
        </authorList>
    </citation>
    <scope>NUCLEOTIDE SEQUENCE</scope>
</reference>
<feature type="region of interest" description="Disordered" evidence="5">
    <location>
        <begin position="1519"/>
        <end position="1648"/>
    </location>
</feature>
<dbReference type="InterPro" id="IPR018501">
    <property type="entry name" value="DDT_dom"/>
</dbReference>
<dbReference type="InterPro" id="IPR007759">
    <property type="entry name" value="Asxl_HARE-HTH"/>
</dbReference>
<evidence type="ECO:0000256" key="1">
    <source>
        <dbReference type="ARBA" id="ARBA00004123"/>
    </source>
</evidence>
<evidence type="ECO:0000256" key="3">
    <source>
        <dbReference type="ARBA" id="ARBA00023242"/>
    </source>
</evidence>
<evidence type="ECO:0000256" key="4">
    <source>
        <dbReference type="SAM" id="Coils"/>
    </source>
</evidence>
<feature type="compositionally biased region" description="Basic residues" evidence="5">
    <location>
        <begin position="1475"/>
        <end position="1496"/>
    </location>
</feature>
<feature type="compositionally biased region" description="Acidic residues" evidence="5">
    <location>
        <begin position="639"/>
        <end position="686"/>
    </location>
</feature>
<feature type="domain" description="DDT" evidence="6">
    <location>
        <begin position="348"/>
        <end position="407"/>
    </location>
</feature>
<feature type="domain" description="HTH HARE-type" evidence="7">
    <location>
        <begin position="542"/>
        <end position="611"/>
    </location>
</feature>
<feature type="coiled-coil region" evidence="4">
    <location>
        <begin position="159"/>
        <end position="275"/>
    </location>
</feature>
<dbReference type="Pfam" id="PF15612">
    <property type="entry name" value="WHIM1"/>
    <property type="match status" value="1"/>
</dbReference>
<proteinExistence type="predicted"/>
<feature type="region of interest" description="Disordered" evidence="5">
    <location>
        <begin position="1421"/>
        <end position="1498"/>
    </location>
</feature>
<evidence type="ECO:0000313" key="8">
    <source>
        <dbReference type="EMBL" id="SPD03516.1"/>
    </source>
</evidence>
<feature type="compositionally biased region" description="Basic residues" evidence="5">
    <location>
        <begin position="1435"/>
        <end position="1445"/>
    </location>
</feature>
<dbReference type="GO" id="GO:0006357">
    <property type="term" value="P:regulation of transcription by RNA polymerase II"/>
    <property type="evidence" value="ECO:0007669"/>
    <property type="project" value="InterPro"/>
</dbReference>
<feature type="region of interest" description="Disordered" evidence="5">
    <location>
        <begin position="47"/>
        <end position="75"/>
    </location>
</feature>
<dbReference type="SMART" id="SM00571">
    <property type="entry name" value="DDT"/>
    <property type="match status" value="1"/>
</dbReference>
<dbReference type="InterPro" id="IPR044977">
    <property type="entry name" value="RLT1-3"/>
</dbReference>
<feature type="region of interest" description="Disordered" evidence="5">
    <location>
        <begin position="635"/>
        <end position="721"/>
    </location>
</feature>
<feature type="compositionally biased region" description="Basic and acidic residues" evidence="5">
    <location>
        <begin position="691"/>
        <end position="702"/>
    </location>
</feature>
<evidence type="ECO:0000259" key="7">
    <source>
        <dbReference type="PROSITE" id="PS51913"/>
    </source>
</evidence>
<dbReference type="Pfam" id="PF15613">
    <property type="entry name" value="WSD"/>
    <property type="match status" value="1"/>
</dbReference>
<accession>A0A2N9GM51</accession>
<feature type="compositionally biased region" description="Acidic residues" evidence="5">
    <location>
        <begin position="1582"/>
        <end position="1626"/>
    </location>
</feature>
<dbReference type="PROSITE" id="PS50827">
    <property type="entry name" value="DDT"/>
    <property type="match status" value="1"/>
</dbReference>
<dbReference type="InterPro" id="IPR028942">
    <property type="entry name" value="WHIM1_dom"/>
</dbReference>
<protein>
    <submittedName>
        <fullName evidence="8">Uncharacterized protein</fullName>
    </submittedName>
</protein>
<comment type="subcellular location">
    <subcellularLocation>
        <location evidence="1">Nucleus</location>
    </subcellularLocation>
</comment>
<evidence type="ECO:0000256" key="2">
    <source>
        <dbReference type="ARBA" id="ARBA00023163"/>
    </source>
</evidence>
<feature type="compositionally biased region" description="Polar residues" evidence="5">
    <location>
        <begin position="1635"/>
        <end position="1648"/>
    </location>
</feature>
<dbReference type="Pfam" id="PF05066">
    <property type="entry name" value="HARE-HTH"/>
    <property type="match status" value="1"/>
</dbReference>
<organism evidence="8">
    <name type="scientific">Fagus sylvatica</name>
    <name type="common">Beechnut</name>
    <dbReference type="NCBI Taxonomy" id="28930"/>
    <lineage>
        <taxon>Eukaryota</taxon>
        <taxon>Viridiplantae</taxon>
        <taxon>Streptophyta</taxon>
        <taxon>Embryophyta</taxon>
        <taxon>Tracheophyta</taxon>
        <taxon>Spermatophyta</taxon>
        <taxon>Magnoliopsida</taxon>
        <taxon>eudicotyledons</taxon>
        <taxon>Gunneridae</taxon>
        <taxon>Pentapetalae</taxon>
        <taxon>rosids</taxon>
        <taxon>fabids</taxon>
        <taxon>Fagales</taxon>
        <taxon>Fagaceae</taxon>
        <taxon>Fagus</taxon>
    </lineage>
</organism>
<evidence type="ECO:0000256" key="5">
    <source>
        <dbReference type="SAM" id="MobiDB-lite"/>
    </source>
</evidence>